<proteinExistence type="predicted"/>
<dbReference type="OrthoDB" id="619048at2759"/>
<dbReference type="PANTHER" id="PTHR33165">
    <property type="entry name" value="F-BOX DOMAIN CONTAINING PROTEIN-LIKE-RELATED"/>
    <property type="match status" value="1"/>
</dbReference>
<dbReference type="Proteomes" id="UP000095767">
    <property type="component" value="Unassembled WGS sequence"/>
</dbReference>
<feature type="domain" description="KIB1-4 beta-propeller" evidence="1">
    <location>
        <begin position="38"/>
        <end position="159"/>
    </location>
</feature>
<sequence length="208" mass="22737">MWPAISASEPCVLRGAVLREPARVRRPGPPVPPSGVDHGRLYGITTDAVMTVDTRESLPPWLVVAAKLAKPFSRMADTVHLVDNGGDLILVHSKICELPDGEEDYFKRKYKVNRVDLGAGKTTPARRLSGWAVFMGRFRALSVSPQALPYISVDTVYPGFNLVERSGYEQIGAYNLKDGSIETSNCNTQGRLAHPWSIADLLATYVSG</sequence>
<dbReference type="Pfam" id="PF03478">
    <property type="entry name" value="Beta-prop_KIB1-4"/>
    <property type="match status" value="1"/>
</dbReference>
<comment type="caution">
    <text evidence="2">The sequence shown here is derived from an EMBL/GenBank/DDBJ whole genome shotgun (WGS) entry which is preliminary data.</text>
</comment>
<gene>
    <name evidence="2" type="ORF">BAE44_0008679</name>
</gene>
<organism evidence="2 3">
    <name type="scientific">Dichanthelium oligosanthes</name>
    <dbReference type="NCBI Taxonomy" id="888268"/>
    <lineage>
        <taxon>Eukaryota</taxon>
        <taxon>Viridiplantae</taxon>
        <taxon>Streptophyta</taxon>
        <taxon>Embryophyta</taxon>
        <taxon>Tracheophyta</taxon>
        <taxon>Spermatophyta</taxon>
        <taxon>Magnoliopsida</taxon>
        <taxon>Liliopsida</taxon>
        <taxon>Poales</taxon>
        <taxon>Poaceae</taxon>
        <taxon>PACMAD clade</taxon>
        <taxon>Panicoideae</taxon>
        <taxon>Panicodae</taxon>
        <taxon>Paniceae</taxon>
        <taxon>Dichantheliinae</taxon>
        <taxon>Dichanthelium</taxon>
    </lineage>
</organism>
<protein>
    <recommendedName>
        <fullName evidence="1">KIB1-4 beta-propeller domain-containing protein</fullName>
    </recommendedName>
</protein>
<evidence type="ECO:0000313" key="2">
    <source>
        <dbReference type="EMBL" id="OEL30302.1"/>
    </source>
</evidence>
<dbReference type="AlphaFoldDB" id="A0A1E5VYV7"/>
<dbReference type="PANTHER" id="PTHR33165:SF78">
    <property type="entry name" value="F-BOX DOMAIN-CONTAINING PROTEIN"/>
    <property type="match status" value="1"/>
</dbReference>
<reference evidence="2 3" key="1">
    <citation type="submission" date="2016-09" db="EMBL/GenBank/DDBJ databases">
        <title>The draft genome of Dichanthelium oligosanthes: A C3 panicoid grass species.</title>
        <authorList>
            <person name="Studer A.J."/>
            <person name="Schnable J.C."/>
            <person name="Brutnell T.P."/>
        </authorList>
    </citation>
    <scope>NUCLEOTIDE SEQUENCE [LARGE SCALE GENOMIC DNA]</scope>
    <source>
        <strain evidence="3">cv. Kellogg 1175</strain>
        <tissue evidence="2">Leaf</tissue>
    </source>
</reference>
<evidence type="ECO:0000313" key="3">
    <source>
        <dbReference type="Proteomes" id="UP000095767"/>
    </source>
</evidence>
<accession>A0A1E5VYV7</accession>
<evidence type="ECO:0000259" key="1">
    <source>
        <dbReference type="Pfam" id="PF03478"/>
    </source>
</evidence>
<dbReference type="EMBL" id="LWDX02025902">
    <property type="protein sequence ID" value="OEL30302.1"/>
    <property type="molecule type" value="Genomic_DNA"/>
</dbReference>
<keyword evidence="3" id="KW-1185">Reference proteome</keyword>
<dbReference type="InterPro" id="IPR005174">
    <property type="entry name" value="KIB1-4_b-propeller"/>
</dbReference>
<name>A0A1E5VYV7_9POAL</name>